<feature type="transmembrane region" description="Helical" evidence="11">
    <location>
        <begin position="282"/>
        <end position="301"/>
    </location>
</feature>
<reference evidence="14" key="2">
    <citation type="journal article" date="2024" name="Plant">
        <title>Genomic evolution and insights into agronomic trait innovations of Sesamum species.</title>
        <authorList>
            <person name="Miao H."/>
            <person name="Wang L."/>
            <person name="Qu L."/>
            <person name="Liu H."/>
            <person name="Sun Y."/>
            <person name="Le M."/>
            <person name="Wang Q."/>
            <person name="Wei S."/>
            <person name="Zheng Y."/>
            <person name="Lin W."/>
            <person name="Duan Y."/>
            <person name="Cao H."/>
            <person name="Xiong S."/>
            <person name="Wang X."/>
            <person name="Wei L."/>
            <person name="Li C."/>
            <person name="Ma Q."/>
            <person name="Ju M."/>
            <person name="Zhao R."/>
            <person name="Li G."/>
            <person name="Mu C."/>
            <person name="Tian Q."/>
            <person name="Mei H."/>
            <person name="Zhang T."/>
            <person name="Gao T."/>
            <person name="Zhang H."/>
        </authorList>
    </citation>
    <scope>NUCLEOTIDE SEQUENCE</scope>
    <source>
        <strain evidence="14">K16</strain>
    </source>
</reference>
<dbReference type="GO" id="GO:0036503">
    <property type="term" value="P:ERAD pathway"/>
    <property type="evidence" value="ECO:0007669"/>
    <property type="project" value="TreeGrafter"/>
</dbReference>
<keyword evidence="15" id="KW-1185">Reference proteome</keyword>
<evidence type="ECO:0000256" key="5">
    <source>
        <dbReference type="ARBA" id="ARBA00022679"/>
    </source>
</evidence>
<keyword evidence="6 11" id="KW-0812">Transmembrane</keyword>
<evidence type="ECO:0000256" key="11">
    <source>
        <dbReference type="SAM" id="Phobius"/>
    </source>
</evidence>
<feature type="transmembrane region" description="Helical" evidence="11">
    <location>
        <begin position="596"/>
        <end position="612"/>
    </location>
</feature>
<dbReference type="InterPro" id="IPR056521">
    <property type="entry name" value="MARCHF6-like_C"/>
</dbReference>
<evidence type="ECO:0000256" key="3">
    <source>
        <dbReference type="ARBA" id="ARBA00004906"/>
    </source>
</evidence>
<evidence type="ECO:0000256" key="4">
    <source>
        <dbReference type="ARBA" id="ARBA00012483"/>
    </source>
</evidence>
<evidence type="ECO:0000256" key="8">
    <source>
        <dbReference type="ARBA" id="ARBA00022989"/>
    </source>
</evidence>
<evidence type="ECO:0000256" key="6">
    <source>
        <dbReference type="ARBA" id="ARBA00022692"/>
    </source>
</evidence>
<comment type="caution">
    <text evidence="14">The sequence shown here is derived from an EMBL/GenBank/DDBJ whole genome shotgun (WGS) entry which is preliminary data.</text>
</comment>
<feature type="chain" id="PRO_5042099750" description="RING-type E3 ubiquitin transferase" evidence="12">
    <location>
        <begin position="21"/>
        <end position="688"/>
    </location>
</feature>
<evidence type="ECO:0000256" key="10">
    <source>
        <dbReference type="SAM" id="MobiDB-lite"/>
    </source>
</evidence>
<feature type="domain" description="E3 ubiquitin-protein ligase MARCHF6-like C-terminal" evidence="13">
    <location>
        <begin position="450"/>
        <end position="627"/>
    </location>
</feature>
<organism evidence="14 15">
    <name type="scientific">Sesamum angolense</name>
    <dbReference type="NCBI Taxonomy" id="2727404"/>
    <lineage>
        <taxon>Eukaryota</taxon>
        <taxon>Viridiplantae</taxon>
        <taxon>Streptophyta</taxon>
        <taxon>Embryophyta</taxon>
        <taxon>Tracheophyta</taxon>
        <taxon>Spermatophyta</taxon>
        <taxon>Magnoliopsida</taxon>
        <taxon>eudicotyledons</taxon>
        <taxon>Gunneridae</taxon>
        <taxon>Pentapetalae</taxon>
        <taxon>asterids</taxon>
        <taxon>lamiids</taxon>
        <taxon>Lamiales</taxon>
        <taxon>Pedaliaceae</taxon>
        <taxon>Sesamum</taxon>
    </lineage>
</organism>
<dbReference type="Pfam" id="PF23113">
    <property type="entry name" value="MARCHF6_C"/>
    <property type="match status" value="1"/>
</dbReference>
<dbReference type="PANTHER" id="PTHR13145">
    <property type="entry name" value="SSM4 PROTEIN"/>
    <property type="match status" value="1"/>
</dbReference>
<feature type="transmembrane region" description="Helical" evidence="11">
    <location>
        <begin position="73"/>
        <end position="95"/>
    </location>
</feature>
<feature type="transmembrane region" description="Helical" evidence="11">
    <location>
        <begin position="212"/>
        <end position="231"/>
    </location>
</feature>
<evidence type="ECO:0000313" key="14">
    <source>
        <dbReference type="EMBL" id="KAK4401673.1"/>
    </source>
</evidence>
<feature type="transmembrane region" description="Helical" evidence="11">
    <location>
        <begin position="551"/>
        <end position="576"/>
    </location>
</feature>
<feature type="transmembrane region" description="Helical" evidence="11">
    <location>
        <begin position="154"/>
        <end position="178"/>
    </location>
</feature>
<dbReference type="EMBL" id="JACGWL010000005">
    <property type="protein sequence ID" value="KAK4401673.1"/>
    <property type="molecule type" value="Genomic_DNA"/>
</dbReference>
<dbReference type="GO" id="GO:0005789">
    <property type="term" value="C:endoplasmic reticulum membrane"/>
    <property type="evidence" value="ECO:0007669"/>
    <property type="project" value="TreeGrafter"/>
</dbReference>
<dbReference type="Proteomes" id="UP001289374">
    <property type="component" value="Unassembled WGS sequence"/>
</dbReference>
<keyword evidence="12" id="KW-0732">Signal</keyword>
<feature type="transmembrane region" description="Helical" evidence="11">
    <location>
        <begin position="419"/>
        <end position="439"/>
    </location>
</feature>
<evidence type="ECO:0000259" key="13">
    <source>
        <dbReference type="Pfam" id="PF23113"/>
    </source>
</evidence>
<dbReference type="PANTHER" id="PTHR13145:SF0">
    <property type="entry name" value="E3 UBIQUITIN-PROTEIN LIGASE MARCHF6"/>
    <property type="match status" value="1"/>
</dbReference>
<proteinExistence type="predicted"/>
<protein>
    <recommendedName>
        <fullName evidence="4">RING-type E3 ubiquitin transferase</fullName>
        <ecNumber evidence="4">2.3.2.27</ecNumber>
    </recommendedName>
</protein>
<keyword evidence="9 11" id="KW-0472">Membrane</keyword>
<keyword evidence="5" id="KW-0808">Transferase</keyword>
<evidence type="ECO:0000313" key="15">
    <source>
        <dbReference type="Proteomes" id="UP001289374"/>
    </source>
</evidence>
<evidence type="ECO:0000256" key="7">
    <source>
        <dbReference type="ARBA" id="ARBA00022786"/>
    </source>
</evidence>
<sequence>RVILYYLSWLLSSATSPVLSTVVPLTESALSLANITLKNALTAVVNLTSDNQDNGLLGQTIGASRLSDVTTLAVGYMFIFSLVIFYLGIVTLIRYSRGEPLTMGRFYGIASIAETIPSLFRQFVAAMRHLMTMIKVAFLLRVEFFSISPLASSLVHWVVGIVYMLQISIFVSLLRGVLRNGVLYFLRDPADPNYNPFRDLIDDPVHKHARRVLLSVAVYGSLIVMLVFLPVKLAMRMVPSIFPLDISVSDPFTEIPADMLLFQICIPFAIEHFKLRHTLKSLLRYWFTAVGWALGLTDFLLPKPEDNSGHENGNGDPGRHDRGHAQAVGQERAVALEDVNRPMHVVANANSGEEFDNDEPADPEWAFVLRIVLLLVVAWMTLLVFNSALIVVPVSLGRALFNALPLLPITHGIKCNDLYAFVIGSYLIWTGLAGARYCADLIRTRRTRLLITQIWKWCGIIVKSSALLSIWIFVIPVLIGLLFELLVIVPMRVPIDESPVFLLYQDWALGLIFLKIWTRLVMLDHVMPLVDDSWRVKFERVREDGFSRLQGLWVLREIVFPIIMKLLTALCVPYVLSRGVFPIFGYPLVVNSAVYRYAWLGCLLFSVLYFCAKRFHVWFTNLHNSIRDDRYLIGRRLHNYGENSERRTDSGAASENQVSAANGTDVNENNWEAGVVGMRQRHVVRQDA</sequence>
<comment type="catalytic activity">
    <reaction evidence="1">
        <text>S-ubiquitinyl-[E2 ubiquitin-conjugating enzyme]-L-cysteine + [acceptor protein]-L-lysine = [E2 ubiquitin-conjugating enzyme]-L-cysteine + N(6)-ubiquitinyl-[acceptor protein]-L-lysine.</text>
        <dbReference type="EC" id="2.3.2.27"/>
    </reaction>
</comment>
<feature type="transmembrane region" description="Helical" evidence="11">
    <location>
        <begin position="460"/>
        <end position="487"/>
    </location>
</feature>
<feature type="non-terminal residue" evidence="14">
    <location>
        <position position="1"/>
    </location>
</feature>
<evidence type="ECO:0000256" key="1">
    <source>
        <dbReference type="ARBA" id="ARBA00000900"/>
    </source>
</evidence>
<feature type="transmembrane region" description="Helical" evidence="11">
    <location>
        <begin position="507"/>
        <end position="530"/>
    </location>
</feature>
<accession>A0AAE2BXT6</accession>
<evidence type="ECO:0000256" key="2">
    <source>
        <dbReference type="ARBA" id="ARBA00004141"/>
    </source>
</evidence>
<comment type="subcellular location">
    <subcellularLocation>
        <location evidence="2">Membrane</location>
        <topology evidence="2">Multi-pass membrane protein</topology>
    </subcellularLocation>
</comment>
<evidence type="ECO:0000256" key="9">
    <source>
        <dbReference type="ARBA" id="ARBA00023136"/>
    </source>
</evidence>
<feature type="signal peptide" evidence="12">
    <location>
        <begin position="1"/>
        <end position="20"/>
    </location>
</feature>
<dbReference type="GO" id="GO:0061630">
    <property type="term" value="F:ubiquitin protein ligase activity"/>
    <property type="evidence" value="ECO:0007669"/>
    <property type="project" value="UniProtKB-EC"/>
</dbReference>
<reference evidence="14" key="1">
    <citation type="submission" date="2020-06" db="EMBL/GenBank/DDBJ databases">
        <authorList>
            <person name="Li T."/>
            <person name="Hu X."/>
            <person name="Zhang T."/>
            <person name="Song X."/>
            <person name="Zhang H."/>
            <person name="Dai N."/>
            <person name="Sheng W."/>
            <person name="Hou X."/>
            <person name="Wei L."/>
        </authorList>
    </citation>
    <scope>NUCLEOTIDE SEQUENCE</scope>
    <source>
        <strain evidence="14">K16</strain>
        <tissue evidence="14">Leaf</tissue>
    </source>
</reference>
<evidence type="ECO:0000256" key="12">
    <source>
        <dbReference type="SAM" id="SignalP"/>
    </source>
</evidence>
<keyword evidence="7" id="KW-0833">Ubl conjugation pathway</keyword>
<keyword evidence="8 11" id="KW-1133">Transmembrane helix</keyword>
<gene>
    <name evidence="14" type="ORF">Sango_0908000</name>
</gene>
<dbReference type="AlphaFoldDB" id="A0AAE2BXT6"/>
<dbReference type="EC" id="2.3.2.27" evidence="4"/>
<feature type="region of interest" description="Disordered" evidence="10">
    <location>
        <begin position="305"/>
        <end position="324"/>
    </location>
</feature>
<name>A0AAE2BXT6_9LAMI</name>
<comment type="pathway">
    <text evidence="3">Protein modification; protein ubiquitination.</text>
</comment>